<dbReference type="InterPro" id="IPR010285">
    <property type="entry name" value="DNA_helicase_pif1-like_DEAD"/>
</dbReference>
<evidence type="ECO:0000313" key="14">
    <source>
        <dbReference type="EMBL" id="RYO83797.1"/>
    </source>
</evidence>
<dbReference type="PROSITE" id="PS51257">
    <property type="entry name" value="PROKAR_LIPOPROTEIN"/>
    <property type="match status" value="1"/>
</dbReference>
<keyword evidence="7 9" id="KW-0234">DNA repair</keyword>
<dbReference type="InterPro" id="IPR027417">
    <property type="entry name" value="P-loop_NTPase"/>
</dbReference>
<comment type="caution">
    <text evidence="14">The sequence shown here is derived from an EMBL/GenBank/DDBJ whole genome shotgun (WGS) entry which is preliminary data.</text>
</comment>
<dbReference type="PANTHER" id="PTHR47642:SF5">
    <property type="entry name" value="ATP-DEPENDENT DNA HELICASE"/>
    <property type="match status" value="1"/>
</dbReference>
<keyword evidence="1 9" id="KW-0547">Nucleotide-binding</keyword>
<protein>
    <recommendedName>
        <fullName evidence="9">ATP-dependent DNA helicase</fullName>
        <ecNumber evidence="9">5.6.2.3</ecNumber>
    </recommendedName>
</protein>
<dbReference type="Gene3D" id="3.40.50.300">
    <property type="entry name" value="P-loop containing nucleotide triphosphate hydrolases"/>
    <property type="match status" value="2"/>
</dbReference>
<comment type="cofactor">
    <cofactor evidence="9">
        <name>Mg(2+)</name>
        <dbReference type="ChEBI" id="CHEBI:18420"/>
    </cofactor>
</comment>
<gene>
    <name evidence="14" type="ORF">DL762_005974</name>
</gene>
<feature type="region of interest" description="Disordered" evidence="10">
    <location>
        <begin position="33"/>
        <end position="91"/>
    </location>
</feature>
<feature type="chain" id="PRO_5045187944" description="ATP-dependent DNA helicase" evidence="11">
    <location>
        <begin position="25"/>
        <end position="652"/>
    </location>
</feature>
<evidence type="ECO:0000256" key="1">
    <source>
        <dbReference type="ARBA" id="ARBA00022741"/>
    </source>
</evidence>
<organism evidence="14 15">
    <name type="scientific">Monosporascus cannonballus</name>
    <dbReference type="NCBI Taxonomy" id="155416"/>
    <lineage>
        <taxon>Eukaryota</taxon>
        <taxon>Fungi</taxon>
        <taxon>Dikarya</taxon>
        <taxon>Ascomycota</taxon>
        <taxon>Pezizomycotina</taxon>
        <taxon>Sordariomycetes</taxon>
        <taxon>Xylariomycetidae</taxon>
        <taxon>Xylariales</taxon>
        <taxon>Xylariales incertae sedis</taxon>
        <taxon>Monosporascus</taxon>
    </lineage>
</organism>
<dbReference type="EC" id="5.6.2.3" evidence="9"/>
<evidence type="ECO:0000259" key="13">
    <source>
        <dbReference type="Pfam" id="PF21530"/>
    </source>
</evidence>
<sequence>MRRFPVRSASWLSRLLSLTSVVGSGGCLNKVSPDAGLRWKSSKKKKNSKKNKREEQRQHQAPGVLSTRSNPGDLVLSQPRPLGDHAARPSIDQLPLSPEQQALIDLILTGRNIFYTGAAGTGKSTVLRAAVERLRHLGRRVEVVAPTGRAALAVNGITTWSYAGWTPSAHARPLNVLRKWSISKKNVHRLAETDVLIIDEISMVENHHLERLSEIMKEARGHVGWPLGWNHVQNIRQSAFGGCQVIVTGDFFQLPPVCPFQYCIECGSPLLKELRPGETTYRCPSGHGNWPDSYKWAFQSEVWDNADFAHVELRQVHRQAGDPFFIEILNRVRCGTLTYHDVTVLTDPSRKTKDLTNAVRLYATRSEVAQYNADNLRELKTPPHHFVAQDSFRWNEAAHPHLRSHRERRADGTLAALSEHKYEPFLCLKVGMPVVLLSNISIRRGLVNGSQGVVINFVDVDCGDLLLRRKKSKSGPKSAYVSKIIDDELFKYSISAHPFMALPVVRFDNGVDEVIYPECSDHEFGNKTLSAATDLDIYSVDMNEFLRRPAPSVLCRTQIPLIAGWAMSIHKAQGMTLGKVIVDLTRAFEEGQAYVALSRARSLDGLKIEGDPRGLLVRREGNQEVMKFHSENFGNKEVPMSDLALRKNQQGL</sequence>
<proteinExistence type="inferred from homology"/>
<evidence type="ECO:0000256" key="8">
    <source>
        <dbReference type="ARBA" id="ARBA00023235"/>
    </source>
</evidence>
<accession>A0ABY0H3V3</accession>
<evidence type="ECO:0000256" key="9">
    <source>
        <dbReference type="RuleBase" id="RU363044"/>
    </source>
</evidence>
<evidence type="ECO:0000256" key="10">
    <source>
        <dbReference type="SAM" id="MobiDB-lite"/>
    </source>
</evidence>
<evidence type="ECO:0000256" key="5">
    <source>
        <dbReference type="ARBA" id="ARBA00022840"/>
    </source>
</evidence>
<keyword evidence="8" id="KW-0413">Isomerase</keyword>
<dbReference type="Proteomes" id="UP000294003">
    <property type="component" value="Unassembled WGS sequence"/>
</dbReference>
<keyword evidence="2 9" id="KW-0227">DNA damage</keyword>
<keyword evidence="4 9" id="KW-0347">Helicase</keyword>
<reference evidence="14 15" key="1">
    <citation type="submission" date="2018-06" db="EMBL/GenBank/DDBJ databases">
        <title>Complete Genomes of Monosporascus.</title>
        <authorList>
            <person name="Robinson A.J."/>
            <person name="Natvig D.O."/>
        </authorList>
    </citation>
    <scope>NUCLEOTIDE SEQUENCE [LARGE SCALE GENOMIC DNA]</scope>
    <source>
        <strain evidence="14 15">CBS 609.92</strain>
    </source>
</reference>
<evidence type="ECO:0000256" key="6">
    <source>
        <dbReference type="ARBA" id="ARBA00023125"/>
    </source>
</evidence>
<evidence type="ECO:0000256" key="7">
    <source>
        <dbReference type="ARBA" id="ARBA00023204"/>
    </source>
</evidence>
<evidence type="ECO:0000256" key="3">
    <source>
        <dbReference type="ARBA" id="ARBA00022801"/>
    </source>
</evidence>
<keyword evidence="15" id="KW-1185">Reference proteome</keyword>
<feature type="domain" description="DNA helicase Pif1-like DEAD-box helicase" evidence="12">
    <location>
        <begin position="96"/>
        <end position="258"/>
    </location>
</feature>
<evidence type="ECO:0000256" key="2">
    <source>
        <dbReference type="ARBA" id="ARBA00022763"/>
    </source>
</evidence>
<evidence type="ECO:0000259" key="12">
    <source>
        <dbReference type="Pfam" id="PF05970"/>
    </source>
</evidence>
<dbReference type="Pfam" id="PF05970">
    <property type="entry name" value="PIF1"/>
    <property type="match status" value="1"/>
</dbReference>
<dbReference type="CDD" id="cd18809">
    <property type="entry name" value="SF1_C_RecD"/>
    <property type="match status" value="1"/>
</dbReference>
<keyword evidence="5 9" id="KW-0067">ATP-binding</keyword>
<dbReference type="PANTHER" id="PTHR47642">
    <property type="entry name" value="ATP-DEPENDENT DNA HELICASE"/>
    <property type="match status" value="1"/>
</dbReference>
<keyword evidence="9" id="KW-0233">DNA recombination</keyword>
<dbReference type="InterPro" id="IPR051055">
    <property type="entry name" value="PIF1_helicase"/>
</dbReference>
<keyword evidence="6" id="KW-0238">DNA-binding</keyword>
<evidence type="ECO:0000313" key="15">
    <source>
        <dbReference type="Proteomes" id="UP000294003"/>
    </source>
</evidence>
<evidence type="ECO:0000256" key="11">
    <source>
        <dbReference type="SAM" id="SignalP"/>
    </source>
</evidence>
<keyword evidence="11" id="KW-0732">Signal</keyword>
<comment type="similarity">
    <text evidence="9">Belongs to the helicase family.</text>
</comment>
<keyword evidence="3 9" id="KW-0378">Hydrolase</keyword>
<feature type="compositionally biased region" description="Basic residues" evidence="10">
    <location>
        <begin position="40"/>
        <end position="51"/>
    </location>
</feature>
<comment type="catalytic activity">
    <reaction evidence="9">
        <text>ATP + H2O = ADP + phosphate + H(+)</text>
        <dbReference type="Rhea" id="RHEA:13065"/>
        <dbReference type="ChEBI" id="CHEBI:15377"/>
        <dbReference type="ChEBI" id="CHEBI:15378"/>
        <dbReference type="ChEBI" id="CHEBI:30616"/>
        <dbReference type="ChEBI" id="CHEBI:43474"/>
        <dbReference type="ChEBI" id="CHEBI:456216"/>
        <dbReference type="EC" id="5.6.2.3"/>
    </reaction>
</comment>
<dbReference type="Pfam" id="PF21530">
    <property type="entry name" value="Pif1_2B_dom"/>
    <property type="match status" value="1"/>
</dbReference>
<name>A0ABY0H3V3_9PEZI</name>
<dbReference type="EMBL" id="QJNS01000180">
    <property type="protein sequence ID" value="RYO83797.1"/>
    <property type="molecule type" value="Genomic_DNA"/>
</dbReference>
<feature type="signal peptide" evidence="11">
    <location>
        <begin position="1"/>
        <end position="24"/>
    </location>
</feature>
<dbReference type="InterPro" id="IPR049163">
    <property type="entry name" value="Pif1-like_2B_dom"/>
</dbReference>
<feature type="domain" description="DNA helicase Pif1-like 2B" evidence="13">
    <location>
        <begin position="426"/>
        <end position="457"/>
    </location>
</feature>
<evidence type="ECO:0000256" key="4">
    <source>
        <dbReference type="ARBA" id="ARBA00022806"/>
    </source>
</evidence>
<dbReference type="SUPFAM" id="SSF52540">
    <property type="entry name" value="P-loop containing nucleoside triphosphate hydrolases"/>
    <property type="match status" value="2"/>
</dbReference>